<sequence length="486" mass="53611">MPGASHVAVVAAVLLALVTPSFGADDLAFSADSSPSISKSCAKCNRTFKNRPHSRDVHVPHNHGRHPAHLPKALDWCQRGFCTSSWNQHIPQYCGSCFAHGSLSSANDRIKIFNHKQYGFHGPDVMLGRQSFLNCAPGHGLSDGCKGGEPADVYEFMRVYGLPDETCMPYNATDNTKYLNSSNGTCPPEGYCIKYVISIFACHRLIVCVVDCSCMKTPESPDVPVCFPVTNVVRYRAKTYGRIVGEDAMLEELQRGPITCGIACSKEFDWNYTAGIFWDKTNFTDVDHDVEIVGYGEEHGVKFWRARNSWGTYWGENGFFKIVRGINNLMIESDCHYVDVDVSDEELVWVETKSHHGKKHEGPEYGGSLFGIRPYQDADKHHKRHTHRAVANSTTDGTVLDNTTLTSHERNAAPADDDDEVIQKPNPIDVPKLEQTNLAANEAEMASRGAHWGVNVATVVVVGMVGTAVGVAVATKRRQAKYMSLA</sequence>
<gene>
    <name evidence="6" type="ORF">DYB32_005414</name>
</gene>
<dbReference type="InterPro" id="IPR038765">
    <property type="entry name" value="Papain-like_cys_pep_sf"/>
</dbReference>
<dbReference type="EMBL" id="QUSY01000480">
    <property type="protein sequence ID" value="RHY29127.1"/>
    <property type="molecule type" value="Genomic_DNA"/>
</dbReference>
<organism evidence="6 7">
    <name type="scientific">Aphanomyces invadans</name>
    <dbReference type="NCBI Taxonomy" id="157072"/>
    <lineage>
        <taxon>Eukaryota</taxon>
        <taxon>Sar</taxon>
        <taxon>Stramenopiles</taxon>
        <taxon>Oomycota</taxon>
        <taxon>Saprolegniomycetes</taxon>
        <taxon>Saprolegniales</taxon>
        <taxon>Verrucalvaceae</taxon>
        <taxon>Aphanomyces</taxon>
    </lineage>
</organism>
<dbReference type="PANTHER" id="PTHR12411">
    <property type="entry name" value="CYSTEINE PROTEASE FAMILY C1-RELATED"/>
    <property type="match status" value="1"/>
</dbReference>
<feature type="domain" description="Peptidase C1A papain C-terminal" evidence="5">
    <location>
        <begin position="70"/>
        <end position="339"/>
    </location>
</feature>
<reference evidence="6 7" key="1">
    <citation type="submission" date="2018-08" db="EMBL/GenBank/DDBJ databases">
        <title>Aphanomyces genome sequencing and annotation.</title>
        <authorList>
            <person name="Minardi D."/>
            <person name="Oidtmann B."/>
            <person name="Van Der Giezen M."/>
            <person name="Studholme D.J."/>
        </authorList>
    </citation>
    <scope>NUCLEOTIDE SEQUENCE [LARGE SCALE GENOMIC DNA]</scope>
    <source>
        <strain evidence="6 7">NJM0002</strain>
    </source>
</reference>
<comment type="caution">
    <text evidence="6">The sequence shown here is derived from an EMBL/GenBank/DDBJ whole genome shotgun (WGS) entry which is preliminary data.</text>
</comment>
<dbReference type="GO" id="GO:0006508">
    <property type="term" value="P:proteolysis"/>
    <property type="evidence" value="ECO:0007669"/>
    <property type="project" value="InterPro"/>
</dbReference>
<dbReference type="SUPFAM" id="SSF54001">
    <property type="entry name" value="Cysteine proteinases"/>
    <property type="match status" value="1"/>
</dbReference>
<keyword evidence="4" id="KW-0732">Signal</keyword>
<dbReference type="SMART" id="SM00645">
    <property type="entry name" value="Pept_C1"/>
    <property type="match status" value="1"/>
</dbReference>
<protein>
    <recommendedName>
        <fullName evidence="5">Peptidase C1A papain C-terminal domain-containing protein</fullName>
    </recommendedName>
</protein>
<name>A0A418AUP4_9STRA</name>
<keyword evidence="2" id="KW-0865">Zymogen</keyword>
<evidence type="ECO:0000256" key="4">
    <source>
        <dbReference type="SAM" id="SignalP"/>
    </source>
</evidence>
<feature type="signal peptide" evidence="4">
    <location>
        <begin position="1"/>
        <end position="23"/>
    </location>
</feature>
<dbReference type="InterPro" id="IPR013128">
    <property type="entry name" value="Peptidase_C1A"/>
</dbReference>
<keyword evidence="3" id="KW-0472">Membrane</keyword>
<evidence type="ECO:0000256" key="1">
    <source>
        <dbReference type="ARBA" id="ARBA00008455"/>
    </source>
</evidence>
<dbReference type="AlphaFoldDB" id="A0A418AUP4"/>
<dbReference type="Proteomes" id="UP000285060">
    <property type="component" value="Unassembled WGS sequence"/>
</dbReference>
<accession>A0A418AUP4</accession>
<dbReference type="FunFam" id="3.90.70.10:FF:000117">
    <property type="entry name" value="Probable papain cysteine protease"/>
    <property type="match status" value="1"/>
</dbReference>
<feature type="chain" id="PRO_5019343777" description="Peptidase C1A papain C-terminal domain-containing protein" evidence="4">
    <location>
        <begin position="24"/>
        <end position="486"/>
    </location>
</feature>
<keyword evidence="7" id="KW-1185">Reference proteome</keyword>
<comment type="similarity">
    <text evidence="1">Belongs to the peptidase C1 family.</text>
</comment>
<evidence type="ECO:0000313" key="6">
    <source>
        <dbReference type="EMBL" id="RHY29127.1"/>
    </source>
</evidence>
<evidence type="ECO:0000313" key="7">
    <source>
        <dbReference type="Proteomes" id="UP000285060"/>
    </source>
</evidence>
<proteinExistence type="inferred from homology"/>
<dbReference type="GO" id="GO:0008234">
    <property type="term" value="F:cysteine-type peptidase activity"/>
    <property type="evidence" value="ECO:0007669"/>
    <property type="project" value="InterPro"/>
</dbReference>
<dbReference type="VEuPathDB" id="FungiDB:H310_10895"/>
<dbReference type="Gene3D" id="3.90.70.10">
    <property type="entry name" value="Cysteine proteinases"/>
    <property type="match status" value="1"/>
</dbReference>
<keyword evidence="3" id="KW-0812">Transmembrane</keyword>
<feature type="transmembrane region" description="Helical" evidence="3">
    <location>
        <begin position="452"/>
        <end position="474"/>
    </location>
</feature>
<dbReference type="Pfam" id="PF00112">
    <property type="entry name" value="Peptidase_C1"/>
    <property type="match status" value="1"/>
</dbReference>
<evidence type="ECO:0000256" key="3">
    <source>
        <dbReference type="SAM" id="Phobius"/>
    </source>
</evidence>
<evidence type="ECO:0000259" key="5">
    <source>
        <dbReference type="SMART" id="SM00645"/>
    </source>
</evidence>
<dbReference type="InterPro" id="IPR000668">
    <property type="entry name" value="Peptidase_C1A_C"/>
</dbReference>
<evidence type="ECO:0000256" key="2">
    <source>
        <dbReference type="ARBA" id="ARBA00023145"/>
    </source>
</evidence>
<keyword evidence="3" id="KW-1133">Transmembrane helix</keyword>